<dbReference type="Proteomes" id="UP000183988">
    <property type="component" value="Unassembled WGS sequence"/>
</dbReference>
<organism evidence="1 2">
    <name type="scientific">Ornithinibacillus halophilus</name>
    <dbReference type="NCBI Taxonomy" id="930117"/>
    <lineage>
        <taxon>Bacteria</taxon>
        <taxon>Bacillati</taxon>
        <taxon>Bacillota</taxon>
        <taxon>Bacilli</taxon>
        <taxon>Bacillales</taxon>
        <taxon>Bacillaceae</taxon>
        <taxon>Ornithinibacillus</taxon>
    </lineage>
</organism>
<accession>A0A1M5IMY2</accession>
<dbReference type="EMBL" id="FQVW01000025">
    <property type="protein sequence ID" value="SHG29601.1"/>
    <property type="molecule type" value="Genomic_DNA"/>
</dbReference>
<name>A0A1M5IMY2_9BACI</name>
<keyword evidence="2" id="KW-1185">Reference proteome</keyword>
<dbReference type="OrthoDB" id="2721009at2"/>
<gene>
    <name evidence="1" type="ORF">SAMN05216225_10254</name>
</gene>
<dbReference type="RefSeq" id="WP_072890786.1">
    <property type="nucleotide sequence ID" value="NZ_FQVW01000025.1"/>
</dbReference>
<reference evidence="1 2" key="1">
    <citation type="submission" date="2016-11" db="EMBL/GenBank/DDBJ databases">
        <authorList>
            <person name="Jaros S."/>
            <person name="Januszkiewicz K."/>
            <person name="Wedrychowicz H."/>
        </authorList>
    </citation>
    <scope>NUCLEOTIDE SEQUENCE [LARGE SCALE GENOMIC DNA]</scope>
    <source>
        <strain evidence="1 2">IBRC-M 10683</strain>
    </source>
</reference>
<dbReference type="AlphaFoldDB" id="A0A1M5IMY2"/>
<evidence type="ECO:0000313" key="2">
    <source>
        <dbReference type="Proteomes" id="UP000183988"/>
    </source>
</evidence>
<evidence type="ECO:0000313" key="1">
    <source>
        <dbReference type="EMBL" id="SHG29601.1"/>
    </source>
</evidence>
<proteinExistence type="predicted"/>
<protein>
    <submittedName>
        <fullName evidence="1">Uncharacterized protein</fullName>
    </submittedName>
</protein>
<sequence>MEENLSLTALTTLVQKKIKKKILVKVIWNEQEKMTLFITPNMKINSFIYDEKEGYIFYDITGKAVDYEIPCILTEDQLIDGKVKIEGLKINNVAITKKDLEEKKMGHN</sequence>